<keyword evidence="2" id="KW-1185">Reference proteome</keyword>
<comment type="caution">
    <text evidence="1">The sequence shown here is derived from an EMBL/GenBank/DDBJ whole genome shotgun (WGS) entry which is preliminary data.</text>
</comment>
<dbReference type="AlphaFoldDB" id="A0A6L3SQ11"/>
<evidence type="ECO:0000313" key="1">
    <source>
        <dbReference type="EMBL" id="KAB1072536.1"/>
    </source>
</evidence>
<dbReference type="EMBL" id="VZZK01000048">
    <property type="protein sequence ID" value="KAB1072536.1"/>
    <property type="molecule type" value="Genomic_DNA"/>
</dbReference>
<dbReference type="OrthoDB" id="8266307at2"/>
<evidence type="ECO:0000313" key="2">
    <source>
        <dbReference type="Proteomes" id="UP000474159"/>
    </source>
</evidence>
<organism evidence="1 2">
    <name type="scientific">Methylobacterium soli</name>
    <dbReference type="NCBI Taxonomy" id="553447"/>
    <lineage>
        <taxon>Bacteria</taxon>
        <taxon>Pseudomonadati</taxon>
        <taxon>Pseudomonadota</taxon>
        <taxon>Alphaproteobacteria</taxon>
        <taxon>Hyphomicrobiales</taxon>
        <taxon>Methylobacteriaceae</taxon>
        <taxon>Methylobacterium</taxon>
    </lineage>
</organism>
<protein>
    <submittedName>
        <fullName evidence="1">Uncharacterized protein</fullName>
    </submittedName>
</protein>
<dbReference type="RefSeq" id="WP_151004584.1">
    <property type="nucleotide sequence ID" value="NZ_BPQY01000271.1"/>
</dbReference>
<gene>
    <name evidence="1" type="ORF">F6X53_28025</name>
</gene>
<proteinExistence type="predicted"/>
<accession>A0A6L3SQ11</accession>
<sequence>MKTTVSPCPGLSGSKWVAVHEAALDALDRFGAELAEHEWTAPELFGVHPQAGVIRADFCGALVLSGVKVSAVAADRIAFTQMTYYRHVPGCGTGVPIWAFKG</sequence>
<name>A0A6L3SQ11_9HYPH</name>
<dbReference type="Proteomes" id="UP000474159">
    <property type="component" value="Unassembled WGS sequence"/>
</dbReference>
<reference evidence="1 2" key="1">
    <citation type="submission" date="2019-09" db="EMBL/GenBank/DDBJ databases">
        <title>YIM 48816 draft genome.</title>
        <authorList>
            <person name="Jiang L."/>
        </authorList>
    </citation>
    <scope>NUCLEOTIDE SEQUENCE [LARGE SCALE GENOMIC DNA]</scope>
    <source>
        <strain evidence="1 2">YIM 48816</strain>
    </source>
</reference>